<comment type="caution">
    <text evidence="2">The sequence shown here is derived from an EMBL/GenBank/DDBJ whole genome shotgun (WGS) entry which is preliminary data.</text>
</comment>
<accession>A0A1E8PQR2</accession>
<dbReference type="Proteomes" id="UP000092634">
    <property type="component" value="Unassembled WGS sequence"/>
</dbReference>
<proteinExistence type="predicted"/>
<reference evidence="2 3" key="1">
    <citation type="submission" date="2016-10" db="EMBL/GenBank/DDBJ databases">
        <title>Updated version of Genome Assembly of Janthinobacterium lividum ERGS5:01.</title>
        <authorList>
            <person name="Kumar R."/>
            <person name="Acharya V."/>
            <person name="Singh D."/>
        </authorList>
    </citation>
    <scope>NUCLEOTIDE SEQUENCE [LARGE SCALE GENOMIC DNA]</scope>
    <source>
        <strain evidence="2 3">ERGS5:01</strain>
    </source>
</reference>
<dbReference type="AlphaFoldDB" id="A0A1E8PQR2"/>
<sequence length="175" mass="18376">MRLPSSAALAVRTLLLLALGGCATLTGNTEQMVLVQTVLDNRELNGAGCILSNDVGKWFVTTPGRITIRKSQEPLTVDCRKHGSPAIATDDHIDPKLNGSVWGNIILTLGVGYFVDRNTGAGFDYPSILTIVMQDPARLAPPPAAISASLPAPAVPEAVVQPKVAPSPLPNSVVY</sequence>
<evidence type="ECO:0008006" key="4">
    <source>
        <dbReference type="Google" id="ProtNLM"/>
    </source>
</evidence>
<evidence type="ECO:0000256" key="1">
    <source>
        <dbReference type="SAM" id="SignalP"/>
    </source>
</evidence>
<name>A0A1E8PQR2_9BURK</name>
<protein>
    <recommendedName>
        <fullName evidence="4">Lipoprotein</fullName>
    </recommendedName>
</protein>
<gene>
    <name evidence="2" type="ORF">BA896_002135</name>
</gene>
<feature type="chain" id="PRO_5009214789" description="Lipoprotein" evidence="1">
    <location>
        <begin position="24"/>
        <end position="175"/>
    </location>
</feature>
<feature type="signal peptide" evidence="1">
    <location>
        <begin position="1"/>
        <end position="23"/>
    </location>
</feature>
<evidence type="ECO:0000313" key="2">
    <source>
        <dbReference type="EMBL" id="OFJ47959.1"/>
    </source>
</evidence>
<keyword evidence="1" id="KW-0732">Signal</keyword>
<evidence type="ECO:0000313" key="3">
    <source>
        <dbReference type="Proteomes" id="UP000092634"/>
    </source>
</evidence>
<dbReference type="EMBL" id="MAQB02000001">
    <property type="protein sequence ID" value="OFJ47959.1"/>
    <property type="molecule type" value="Genomic_DNA"/>
</dbReference>
<organism evidence="2 3">
    <name type="scientific">Janthinobacterium lividum</name>
    <dbReference type="NCBI Taxonomy" id="29581"/>
    <lineage>
        <taxon>Bacteria</taxon>
        <taxon>Pseudomonadati</taxon>
        <taxon>Pseudomonadota</taxon>
        <taxon>Betaproteobacteria</taxon>
        <taxon>Burkholderiales</taxon>
        <taxon>Oxalobacteraceae</taxon>
        <taxon>Janthinobacterium</taxon>
    </lineage>
</organism>